<dbReference type="SUPFAM" id="SSF88723">
    <property type="entry name" value="PIN domain-like"/>
    <property type="match status" value="1"/>
</dbReference>
<dbReference type="Pfam" id="PF13470">
    <property type="entry name" value="PIN_3"/>
    <property type="match status" value="1"/>
</dbReference>
<evidence type="ECO:0000313" key="1">
    <source>
        <dbReference type="EMBL" id="CUM60265.1"/>
    </source>
</evidence>
<dbReference type="RefSeq" id="WP_235750906.1">
    <property type="nucleotide sequence ID" value="NZ_JBIIEP010000004.1"/>
</dbReference>
<proteinExistence type="predicted"/>
<accession>A0A1J1JHQ3</accession>
<reference evidence="1" key="1">
    <citation type="submission" date="2015-09" db="EMBL/GenBank/DDBJ databases">
        <authorList>
            <person name="Jackson K.R."/>
            <person name="Lunt B.L."/>
            <person name="Fisher J.N.B."/>
            <person name="Gardner A.V."/>
            <person name="Bailey M.E."/>
            <person name="Deus L.M."/>
            <person name="Earl A.S."/>
            <person name="Gibby P.D."/>
            <person name="Hartmann K.A."/>
            <person name="Liu J.E."/>
            <person name="Manci A.M."/>
            <person name="Nielsen D.A."/>
            <person name="Solomon M.B."/>
            <person name="Breakwell D.P."/>
            <person name="Burnett S.H."/>
            <person name="Grose J.H."/>
        </authorList>
    </citation>
    <scope>NUCLEOTIDE SEQUENCE</scope>
    <source>
        <strain evidence="1">7805</strain>
    </source>
</reference>
<dbReference type="PANTHER" id="PTHR34610:SF3">
    <property type="entry name" value="SSL7007 PROTEIN"/>
    <property type="match status" value="1"/>
</dbReference>
<dbReference type="PANTHER" id="PTHR34610">
    <property type="entry name" value="SSL7007 PROTEIN"/>
    <property type="match status" value="1"/>
</dbReference>
<name>A0A1J1JHQ3_PLAAG</name>
<dbReference type="Gene3D" id="3.40.50.1010">
    <property type="entry name" value="5'-nuclease"/>
    <property type="match status" value="1"/>
</dbReference>
<dbReference type="EMBL" id="LO018304">
    <property type="protein sequence ID" value="CUM60265.1"/>
    <property type="molecule type" value="Genomic_DNA"/>
</dbReference>
<protein>
    <submittedName>
        <fullName evidence="1">Predicted nucleic acid-binding protein, contains PIN domain</fullName>
    </submittedName>
</protein>
<dbReference type="SMART" id="SM00670">
    <property type="entry name" value="PINc"/>
    <property type="match status" value="1"/>
</dbReference>
<dbReference type="NCBIfam" id="TIGR00305">
    <property type="entry name" value="putative toxin-antitoxin system toxin component, PIN family"/>
    <property type="match status" value="1"/>
</dbReference>
<dbReference type="InterPro" id="IPR002716">
    <property type="entry name" value="PIN_dom"/>
</dbReference>
<dbReference type="InterPro" id="IPR029060">
    <property type="entry name" value="PIN-like_dom_sf"/>
</dbReference>
<gene>
    <name evidence="1" type="ORF">PLAM_2299</name>
</gene>
<sequence>MKIVIDTNILVSAILKDRTPEQVILFVAEHDQFEWLVSSEILAEYKAVISRPKFKLPIEIIEKWLMVFDLLTTCTDVDIKIDFPRDQKDAKFLACAIAGSATFFITGDKDFTEAQKFLDTIIISATDFNRLVIPNS</sequence>
<dbReference type="AlphaFoldDB" id="A0A1J1JHQ3"/>
<dbReference type="InterPro" id="IPR002850">
    <property type="entry name" value="PIN_toxin-like"/>
</dbReference>
<organism evidence="1">
    <name type="scientific">Planktothrix agardhii</name>
    <name type="common">Oscillatoria agardhii</name>
    <dbReference type="NCBI Taxonomy" id="1160"/>
    <lineage>
        <taxon>Bacteria</taxon>
        <taxon>Bacillati</taxon>
        <taxon>Cyanobacteriota</taxon>
        <taxon>Cyanophyceae</taxon>
        <taxon>Oscillatoriophycideae</taxon>
        <taxon>Oscillatoriales</taxon>
        <taxon>Microcoleaceae</taxon>
        <taxon>Planktothrix</taxon>
    </lineage>
</organism>